<accession>A0ABT3ZH74</accession>
<feature type="transmembrane region" description="Helical" evidence="1">
    <location>
        <begin position="118"/>
        <end position="144"/>
    </location>
</feature>
<protein>
    <submittedName>
        <fullName evidence="3">Uncharacterized protein</fullName>
    </submittedName>
</protein>
<reference evidence="3" key="1">
    <citation type="submission" date="2022-10" db="EMBL/GenBank/DDBJ databases">
        <title>Hoeflea sp. G2-23, isolated from marine algae.</title>
        <authorList>
            <person name="Kristyanto S."/>
            <person name="Kim J.M."/>
            <person name="Jeon C.O."/>
        </authorList>
    </citation>
    <scope>NUCLEOTIDE SEQUENCE</scope>
    <source>
        <strain evidence="3">G2-23</strain>
    </source>
</reference>
<feature type="transmembrane region" description="Helical" evidence="1">
    <location>
        <begin position="58"/>
        <end position="76"/>
    </location>
</feature>
<evidence type="ECO:0000313" key="3">
    <source>
        <dbReference type="EMBL" id="MCY0150604.1"/>
    </source>
</evidence>
<keyword evidence="1" id="KW-1133">Transmembrane helix</keyword>
<dbReference type="RefSeq" id="WP_267654794.1">
    <property type="nucleotide sequence ID" value="NZ_JAOVZR010000001.1"/>
</dbReference>
<dbReference type="EMBL" id="JAOVZR010000001">
    <property type="protein sequence ID" value="MCY0149299.1"/>
    <property type="molecule type" value="Genomic_DNA"/>
</dbReference>
<dbReference type="Proteomes" id="UP001073227">
    <property type="component" value="Unassembled WGS sequence"/>
</dbReference>
<keyword evidence="4" id="KW-1185">Reference proteome</keyword>
<evidence type="ECO:0000256" key="1">
    <source>
        <dbReference type="SAM" id="Phobius"/>
    </source>
</evidence>
<feature type="transmembrane region" description="Helical" evidence="1">
    <location>
        <begin position="33"/>
        <end position="52"/>
    </location>
</feature>
<name>A0ABT3ZH74_9HYPH</name>
<sequence length="149" mass="16318">MPVSRKMQIYNSIVHYKCGNCDAEVDITPAASIGVATTVGILALGFWGWVLFRGSGSPGFIALSLYGVVGLIYFWFTLTPLMKHFRNPLLKHGEPVQTPVDPANAHIARRPILWIESLGYFAGLIAPLIFIICVLGGAALIGYINFTYF</sequence>
<dbReference type="EMBL" id="JAOVZR010000002">
    <property type="protein sequence ID" value="MCY0150604.1"/>
    <property type="molecule type" value="Genomic_DNA"/>
</dbReference>
<keyword evidence="1" id="KW-0812">Transmembrane</keyword>
<proteinExistence type="predicted"/>
<comment type="caution">
    <text evidence="3">The sequence shown here is derived from an EMBL/GenBank/DDBJ whole genome shotgun (WGS) entry which is preliminary data.</text>
</comment>
<evidence type="ECO:0000313" key="4">
    <source>
        <dbReference type="Proteomes" id="UP001073227"/>
    </source>
</evidence>
<evidence type="ECO:0000313" key="2">
    <source>
        <dbReference type="EMBL" id="MCY0149299.1"/>
    </source>
</evidence>
<gene>
    <name evidence="2" type="ORF">OEG84_16675</name>
    <name evidence="3" type="ORF">OEG84_23590</name>
</gene>
<keyword evidence="1" id="KW-0472">Membrane</keyword>
<organism evidence="3 4">
    <name type="scientific">Hoeflea algicola</name>
    <dbReference type="NCBI Taxonomy" id="2983763"/>
    <lineage>
        <taxon>Bacteria</taxon>
        <taxon>Pseudomonadati</taxon>
        <taxon>Pseudomonadota</taxon>
        <taxon>Alphaproteobacteria</taxon>
        <taxon>Hyphomicrobiales</taxon>
        <taxon>Rhizobiaceae</taxon>
        <taxon>Hoeflea</taxon>
    </lineage>
</organism>